<dbReference type="OrthoDB" id="1118033at2"/>
<proteinExistence type="predicted"/>
<dbReference type="AlphaFoldDB" id="A4C2M4"/>
<dbReference type="HOGENOM" id="CLU_1213257_0_0_10"/>
<keyword evidence="2" id="KW-1185">Reference proteome</keyword>
<gene>
    <name evidence="1" type="ORF">PI23P_00040</name>
</gene>
<dbReference type="eggNOG" id="ENOG502ZB9Q">
    <property type="taxonomic scope" value="Bacteria"/>
</dbReference>
<dbReference type="Proteomes" id="UP000003053">
    <property type="component" value="Unassembled WGS sequence"/>
</dbReference>
<dbReference type="EMBL" id="AAOG01000005">
    <property type="protein sequence ID" value="EAR11548.1"/>
    <property type="molecule type" value="Genomic_DNA"/>
</dbReference>
<evidence type="ECO:0000313" key="2">
    <source>
        <dbReference type="Proteomes" id="UP000003053"/>
    </source>
</evidence>
<reference evidence="1 2" key="1">
    <citation type="submission" date="2006-02" db="EMBL/GenBank/DDBJ databases">
        <authorList>
            <person name="Murray A."/>
            <person name="Staley J."/>
            <person name="Ferriera S."/>
            <person name="Johnson J."/>
            <person name="Kravitz S."/>
            <person name="Halpern A."/>
            <person name="Remington K."/>
            <person name="Beeson K."/>
            <person name="Tran B."/>
            <person name="Rogers Y.-H."/>
            <person name="Friedman R."/>
            <person name="Venter J.C."/>
        </authorList>
    </citation>
    <scope>NUCLEOTIDE SEQUENCE [LARGE SCALE GENOMIC DNA]</scope>
    <source>
        <strain evidence="1 2">23-P</strain>
    </source>
</reference>
<organism evidence="1 2">
    <name type="scientific">Polaribacter irgensii 23-P</name>
    <dbReference type="NCBI Taxonomy" id="313594"/>
    <lineage>
        <taxon>Bacteria</taxon>
        <taxon>Pseudomonadati</taxon>
        <taxon>Bacteroidota</taxon>
        <taxon>Flavobacteriia</taxon>
        <taxon>Flavobacteriales</taxon>
        <taxon>Flavobacteriaceae</taxon>
    </lineage>
</organism>
<protein>
    <submittedName>
        <fullName evidence="1">Uncharacterized protein</fullName>
    </submittedName>
</protein>
<comment type="caution">
    <text evidence="1">The sequence shown here is derived from an EMBL/GenBank/DDBJ whole genome shotgun (WGS) entry which is preliminary data.</text>
</comment>
<accession>A4C2M4</accession>
<sequence length="220" mass="25699">MKYAIKIHKISTVNELPNSWSVDDYKALLTKFNFPNAEGSDAAELQGLLCMAIADYETNEAATILLHYKLSEHLNEGQIDQLSHEMLLDRISEEYPKIELHKELYMINQLLYKAYNGKFLNTEATLVDFEITPFSNADPKITKEIVLKCFAKNLDSHNIIIRLFRSQLEGNEKFEEANDVLWDLEKNENGYRLTTSNYWMHKEEFLQPEMDCKIDFFEEA</sequence>
<evidence type="ECO:0000313" key="1">
    <source>
        <dbReference type="EMBL" id="EAR11548.1"/>
    </source>
</evidence>
<dbReference type="RefSeq" id="WP_004568625.1">
    <property type="nucleotide sequence ID" value="NZ_CH724148.1"/>
</dbReference>
<name>A4C2M4_9FLAO</name>